<gene>
    <name evidence="2" type="ordered locus">Gmet_2963</name>
</gene>
<accession>Q39RE5</accession>
<keyword evidence="1" id="KW-0472">Membrane</keyword>
<dbReference type="KEGG" id="gme:Gmet_2963"/>
<dbReference type="EMBL" id="CP000148">
    <property type="protein sequence ID" value="ABB33179.1"/>
    <property type="molecule type" value="Genomic_DNA"/>
</dbReference>
<dbReference type="HOGENOM" id="CLU_579724_0_0_7"/>
<dbReference type="eggNOG" id="ENOG5032X47">
    <property type="taxonomic scope" value="Bacteria"/>
</dbReference>
<keyword evidence="1" id="KW-1133">Transmembrane helix</keyword>
<dbReference type="Proteomes" id="UP000007073">
    <property type="component" value="Chromosome"/>
</dbReference>
<evidence type="ECO:0000256" key="1">
    <source>
        <dbReference type="SAM" id="Phobius"/>
    </source>
</evidence>
<reference evidence="2 3" key="2">
    <citation type="journal article" date="2009" name="BMC Microbiol.">
        <title>The genome sequence of Geobacter metallireducens: features of metabolism, physiology and regulation common and dissimilar to Geobacter sulfurreducens.</title>
        <authorList>
            <person name="Aklujkar M."/>
            <person name="Krushkal J."/>
            <person name="DiBartolo G."/>
            <person name="Lapidus A."/>
            <person name="Land M.L."/>
            <person name="Lovley D.R."/>
        </authorList>
    </citation>
    <scope>NUCLEOTIDE SEQUENCE [LARGE SCALE GENOMIC DNA]</scope>
    <source>
        <strain evidence="3">ATCC 53774 / DSM 7210 / GS-15</strain>
    </source>
</reference>
<sequence length="471" mass="54357">MAMIPNLDWYLSISTQQQLSPRCPYATVYHCPRYYQSLSLLGEAGSTGIAPAEDSRLKQQWEQTEVWPVTAEQATSISGPGNEVKHFMRFCPEVSYDRFGLFAAELHRFADEIDVDCTHKTLRNEGATPEDWRWNWSLVESMHYTQCPLYSLLRVGKGKDGPKPIFPDIGMPDSITSHLVSITECDDYTAQDVENLIVEMYEHPEIKTYEIYCRQENPHLQRALDDYRITGDTVKMHYYKDPDYELSFVKINKNAATSDWEKHLIATSPMYFKREITLSDRQRERMDRERSQTVWDRAQRHPVYVILMILAAIASLIGLVALFRGTEDNNKINSQTAPQLHEVAKTPVMRNLSSSSVASPPPVQEHTTSKNVRFEESLARMKVKLRSGMSYEQLVELLDEARVAKTMSGDIAPVQIRQFSCYEELENLWSQRTPNALLQRGVVSSWEEAKREYSFTEEPIINKKFAECYSY</sequence>
<keyword evidence="1" id="KW-0812">Transmembrane</keyword>
<name>Q39RE5_GEOMG</name>
<reference evidence="2 3" key="1">
    <citation type="submission" date="2005-10" db="EMBL/GenBank/DDBJ databases">
        <title>Complete sequence of Geobacter metallireducens GS-15.</title>
        <authorList>
            <consortium name="US DOE Joint Genome Institute"/>
            <person name="Copeland A."/>
            <person name="Lucas S."/>
            <person name="Lapidus A."/>
            <person name="Barry K."/>
            <person name="Detter J.C."/>
            <person name="Glavina T."/>
            <person name="Hammon N."/>
            <person name="Israni S."/>
            <person name="Pitluck S."/>
            <person name="Di Bartolo G."/>
            <person name="Chain P."/>
            <person name="Schmutz J."/>
            <person name="Larimer F."/>
            <person name="Land M."/>
            <person name="Kyrpides N."/>
            <person name="Ivanova N."/>
            <person name="Richardson P."/>
        </authorList>
    </citation>
    <scope>NUCLEOTIDE SEQUENCE [LARGE SCALE GENOMIC DNA]</scope>
    <source>
        <strain evidence="3">ATCC 53774 / DSM 7210 / GS-15</strain>
    </source>
</reference>
<proteinExistence type="predicted"/>
<feature type="transmembrane region" description="Helical" evidence="1">
    <location>
        <begin position="303"/>
        <end position="323"/>
    </location>
</feature>
<evidence type="ECO:0000313" key="3">
    <source>
        <dbReference type="Proteomes" id="UP000007073"/>
    </source>
</evidence>
<dbReference type="AlphaFoldDB" id="Q39RE5"/>
<keyword evidence="3" id="KW-1185">Reference proteome</keyword>
<evidence type="ECO:0000313" key="2">
    <source>
        <dbReference type="EMBL" id="ABB33179.1"/>
    </source>
</evidence>
<organism evidence="2 3">
    <name type="scientific">Geobacter metallireducens (strain ATCC 53774 / DSM 7210 / GS-15)</name>
    <dbReference type="NCBI Taxonomy" id="269799"/>
    <lineage>
        <taxon>Bacteria</taxon>
        <taxon>Pseudomonadati</taxon>
        <taxon>Thermodesulfobacteriota</taxon>
        <taxon>Desulfuromonadia</taxon>
        <taxon>Geobacterales</taxon>
        <taxon>Geobacteraceae</taxon>
        <taxon>Geobacter</taxon>
    </lineage>
</organism>
<protein>
    <submittedName>
        <fullName evidence="2">Uncharacterized protein</fullName>
    </submittedName>
</protein>